<dbReference type="Proteomes" id="UP000015453">
    <property type="component" value="Unassembled WGS sequence"/>
</dbReference>
<feature type="non-terminal residue" evidence="10">
    <location>
        <position position="1"/>
    </location>
</feature>
<dbReference type="MEROPS" id="A01.A11"/>
<dbReference type="InterPro" id="IPR001461">
    <property type="entry name" value="Aspartic_peptidase_A1"/>
</dbReference>
<dbReference type="EMBL" id="AUSU01007342">
    <property type="protein sequence ID" value="EPS60725.1"/>
    <property type="molecule type" value="Genomic_DNA"/>
</dbReference>
<evidence type="ECO:0000256" key="2">
    <source>
        <dbReference type="ARBA" id="ARBA00022670"/>
    </source>
</evidence>
<evidence type="ECO:0000256" key="3">
    <source>
        <dbReference type="ARBA" id="ARBA00022750"/>
    </source>
</evidence>
<keyword evidence="4 7" id="KW-0378">Hydrolase</keyword>
<feature type="active site" evidence="6">
    <location>
        <position position="308"/>
    </location>
</feature>
<dbReference type="FunFam" id="2.40.70.10:FF:000033">
    <property type="entry name" value="Aspartyl protease family protein"/>
    <property type="match status" value="1"/>
</dbReference>
<evidence type="ECO:0000256" key="1">
    <source>
        <dbReference type="ARBA" id="ARBA00007447"/>
    </source>
</evidence>
<keyword evidence="11" id="KW-1185">Reference proteome</keyword>
<feature type="active site" evidence="6">
    <location>
        <position position="86"/>
    </location>
</feature>
<keyword evidence="8" id="KW-0732">Signal</keyword>
<evidence type="ECO:0000313" key="11">
    <source>
        <dbReference type="Proteomes" id="UP000015453"/>
    </source>
</evidence>
<dbReference type="PANTHER" id="PTHR47967:SF46">
    <property type="entry name" value="ASPARTIC PROTEINASE NEPENTHESIN-1"/>
    <property type="match status" value="1"/>
</dbReference>
<dbReference type="GO" id="GO:0006508">
    <property type="term" value="P:proteolysis"/>
    <property type="evidence" value="ECO:0007669"/>
    <property type="project" value="UniProtKB-KW"/>
</dbReference>
<proteinExistence type="inferred from homology"/>
<dbReference type="GO" id="GO:0004190">
    <property type="term" value="F:aspartic-type endopeptidase activity"/>
    <property type="evidence" value="ECO:0007669"/>
    <property type="project" value="UniProtKB-KW"/>
</dbReference>
<name>S8C1R9_9LAMI</name>
<organism evidence="10 11">
    <name type="scientific">Genlisea aurea</name>
    <dbReference type="NCBI Taxonomy" id="192259"/>
    <lineage>
        <taxon>Eukaryota</taxon>
        <taxon>Viridiplantae</taxon>
        <taxon>Streptophyta</taxon>
        <taxon>Embryophyta</taxon>
        <taxon>Tracheophyta</taxon>
        <taxon>Spermatophyta</taxon>
        <taxon>Magnoliopsida</taxon>
        <taxon>eudicotyledons</taxon>
        <taxon>Gunneridae</taxon>
        <taxon>Pentapetalae</taxon>
        <taxon>asterids</taxon>
        <taxon>lamiids</taxon>
        <taxon>Lamiales</taxon>
        <taxon>Lentibulariaceae</taxon>
        <taxon>Genlisea</taxon>
    </lineage>
</organism>
<protein>
    <recommendedName>
        <fullName evidence="9">Peptidase A1 domain-containing protein</fullName>
    </recommendedName>
</protein>
<accession>S8C1R9</accession>
<evidence type="ECO:0000256" key="4">
    <source>
        <dbReference type="ARBA" id="ARBA00022801"/>
    </source>
</evidence>
<dbReference type="InterPro" id="IPR021109">
    <property type="entry name" value="Peptidase_aspartic_dom_sf"/>
</dbReference>
<comment type="similarity">
    <text evidence="1 7">Belongs to the peptidase A1 family.</text>
</comment>
<keyword evidence="3 7" id="KW-0064">Aspartyl protease</keyword>
<feature type="chain" id="PRO_5004549295" description="Peptidase A1 domain-containing protein" evidence="8">
    <location>
        <begin position="17"/>
        <end position="432"/>
    </location>
</feature>
<evidence type="ECO:0000259" key="9">
    <source>
        <dbReference type="PROSITE" id="PS51767"/>
    </source>
</evidence>
<dbReference type="AlphaFoldDB" id="S8C1R9"/>
<dbReference type="PROSITE" id="PS00141">
    <property type="entry name" value="ASP_PROTEASE"/>
    <property type="match status" value="1"/>
</dbReference>
<dbReference type="PRINTS" id="PR00792">
    <property type="entry name" value="PEPSIN"/>
</dbReference>
<dbReference type="InterPro" id="IPR001969">
    <property type="entry name" value="Aspartic_peptidase_AS"/>
</dbReference>
<dbReference type="InterPro" id="IPR051708">
    <property type="entry name" value="Plant_Aspart_Prot_A1"/>
</dbReference>
<dbReference type="OrthoDB" id="2747330at2759"/>
<keyword evidence="2 7" id="KW-0645">Protease</keyword>
<comment type="caution">
    <text evidence="10">The sequence shown here is derived from an EMBL/GenBank/DDBJ whole genome shotgun (WGS) entry which is preliminary data.</text>
</comment>
<dbReference type="InterPro" id="IPR032799">
    <property type="entry name" value="TAXi_C"/>
</dbReference>
<sequence length="432" mass="46510">IFFFALLLSAAVPSSGDYLKFPLVHTTPYPPSPSEALAADNRRLSDLSKRSHPRLPVISAASSGSGQYLVTLHLGSPPQRLFLVADTGSDLTWVSCSACSRQCSGRAAAGFFPRRSSSFSPYHCFDSECSVVPRPKQAARCNHTRLHSACRYEYSYSDGSVTRGFFSHETMEFNTSAGKLERFSHLSFGCGFSNIPGPNLNGPNGVLGLGRGPISFFTQMGQVFGHKFSYCLKDYTLSPPPTSYLLIGGGSSVVTEQRLSYTKLLTNPLSPTFYYVKIDGVIVNGVKLPISPSVWSIDELGNGGTVLDSGTTLTYLAPPAYREILAAFQRLVEPPGSARRSSGFDFCLNTTSGSGATLPRLSFELDGGSDYSPPPRNYFIDTPEGVTCLAVRPVTSAAGFSVIGNLMQQGFTFEFDRDLGRVGYTRSGCGAP</sequence>
<dbReference type="Pfam" id="PF14543">
    <property type="entry name" value="TAXi_N"/>
    <property type="match status" value="1"/>
</dbReference>
<evidence type="ECO:0000256" key="6">
    <source>
        <dbReference type="PIRSR" id="PIRSR601461-1"/>
    </source>
</evidence>
<dbReference type="SUPFAM" id="SSF50630">
    <property type="entry name" value="Acid proteases"/>
    <property type="match status" value="1"/>
</dbReference>
<dbReference type="Gene3D" id="2.40.70.10">
    <property type="entry name" value="Acid Proteases"/>
    <property type="match status" value="2"/>
</dbReference>
<feature type="signal peptide" evidence="8">
    <location>
        <begin position="1"/>
        <end position="16"/>
    </location>
</feature>
<keyword evidence="5" id="KW-0325">Glycoprotein</keyword>
<dbReference type="PROSITE" id="PS51767">
    <property type="entry name" value="PEPTIDASE_A1"/>
    <property type="match status" value="1"/>
</dbReference>
<dbReference type="InterPro" id="IPR032861">
    <property type="entry name" value="TAXi_N"/>
</dbReference>
<reference evidence="10 11" key="1">
    <citation type="journal article" date="2013" name="BMC Genomics">
        <title>The miniature genome of a carnivorous plant Genlisea aurea contains a low number of genes and short non-coding sequences.</title>
        <authorList>
            <person name="Leushkin E.V."/>
            <person name="Sutormin R.A."/>
            <person name="Nabieva E.R."/>
            <person name="Penin A.A."/>
            <person name="Kondrashov A.S."/>
            <person name="Logacheva M.D."/>
        </authorList>
    </citation>
    <scope>NUCLEOTIDE SEQUENCE [LARGE SCALE GENOMIC DNA]</scope>
</reference>
<evidence type="ECO:0000256" key="5">
    <source>
        <dbReference type="ARBA" id="ARBA00023180"/>
    </source>
</evidence>
<evidence type="ECO:0000256" key="7">
    <source>
        <dbReference type="RuleBase" id="RU000454"/>
    </source>
</evidence>
<dbReference type="InterPro" id="IPR034161">
    <property type="entry name" value="Pepsin-like_plant"/>
</dbReference>
<dbReference type="CDD" id="cd05476">
    <property type="entry name" value="pepsin_A_like_plant"/>
    <property type="match status" value="1"/>
</dbReference>
<evidence type="ECO:0000313" key="10">
    <source>
        <dbReference type="EMBL" id="EPS60725.1"/>
    </source>
</evidence>
<dbReference type="PANTHER" id="PTHR47967">
    <property type="entry name" value="OS07G0603500 PROTEIN-RELATED"/>
    <property type="match status" value="1"/>
</dbReference>
<dbReference type="Pfam" id="PF14541">
    <property type="entry name" value="TAXi_C"/>
    <property type="match status" value="1"/>
</dbReference>
<gene>
    <name evidence="10" type="ORF">M569_14077</name>
</gene>
<feature type="domain" description="Peptidase A1" evidence="9">
    <location>
        <begin position="68"/>
        <end position="425"/>
    </location>
</feature>
<dbReference type="InterPro" id="IPR033121">
    <property type="entry name" value="PEPTIDASE_A1"/>
</dbReference>
<evidence type="ECO:0000256" key="8">
    <source>
        <dbReference type="SAM" id="SignalP"/>
    </source>
</evidence>